<feature type="region of interest" description="Disordered" evidence="1">
    <location>
        <begin position="187"/>
        <end position="226"/>
    </location>
</feature>
<sequence>MPLDIPWLLRREQGMTHGVEPGTWAPSSTPNGGGDTSLPQVPETIHNHYYAADRTAIPWYRRRKFHFWLAVLVLVVIVIASAVVLGVVLKSELGKRRAQNFKAETGGAGAPWASLTRDKTPPLTSTSSSLSKLQTSTMSSSSATSSSTSSASSSVSVSTESAPRLNETVVGIVSSFLATLTDHGWPSSSSSWSSTSSSASSSSSTSTLSPWSSSSTSPWSSSSTSTSALPVETAAEIFTLSESSQLASAYFKSDTPELHRRVLVWQDDKSDLIATEWFTGRRTQYRIRDQAESRLPEAKLGTPLAVTTSSSGVVHVFFLDTQGALSHIFEETKGQWKRGLVAKNNGPIVASSSSPLSAVWHRASVGRELLGVAYANAQKLRLALNDKPDQDGAWQVLEAASLPDPVPGMTERPLFSVAGEWGSPSNKMLMAVLVDEGLFAWECSLDLSSPSKTKSPCRLLNDTFQGMPLPLFVTQEIELADTGKDERGRELGFAPPPRQLGWISLAGTNTDYDFSLVGLDADGRFVDENHVKAGGKGRRAGRGLETKMTARAIATTDEGILFAAAGDDVYIYKLDTEDWTWRAQGSLMPARG</sequence>
<dbReference type="EMBL" id="JAAVMX010000005">
    <property type="protein sequence ID" value="KAF4508063.1"/>
    <property type="molecule type" value="Genomic_DNA"/>
</dbReference>
<organism evidence="3 4">
    <name type="scientific">Ophiocordyceps sinensis</name>
    <dbReference type="NCBI Taxonomy" id="72228"/>
    <lineage>
        <taxon>Eukaryota</taxon>
        <taxon>Fungi</taxon>
        <taxon>Dikarya</taxon>
        <taxon>Ascomycota</taxon>
        <taxon>Pezizomycotina</taxon>
        <taxon>Sordariomycetes</taxon>
        <taxon>Hypocreomycetidae</taxon>
        <taxon>Hypocreales</taxon>
        <taxon>Ophiocordycipitaceae</taxon>
        <taxon>Ophiocordyceps</taxon>
    </lineage>
</organism>
<feature type="compositionally biased region" description="Low complexity" evidence="1">
    <location>
        <begin position="124"/>
        <end position="158"/>
    </location>
</feature>
<comment type="caution">
    <text evidence="3">The sequence shown here is derived from an EMBL/GenBank/DDBJ whole genome shotgun (WGS) entry which is preliminary data.</text>
</comment>
<dbReference type="OrthoDB" id="4896939at2759"/>
<feature type="transmembrane region" description="Helical" evidence="2">
    <location>
        <begin position="67"/>
        <end position="89"/>
    </location>
</feature>
<keyword evidence="2" id="KW-1133">Transmembrane helix</keyword>
<evidence type="ECO:0000256" key="1">
    <source>
        <dbReference type="SAM" id="MobiDB-lite"/>
    </source>
</evidence>
<keyword evidence="4" id="KW-1185">Reference proteome</keyword>
<protein>
    <recommendedName>
        <fullName evidence="5">Fucose-specific lectin</fullName>
    </recommendedName>
</protein>
<dbReference type="Gene3D" id="2.120.10.70">
    <property type="entry name" value="Fucose-specific lectin"/>
    <property type="match status" value="1"/>
</dbReference>
<proteinExistence type="predicted"/>
<dbReference type="SUPFAM" id="SSF89372">
    <property type="entry name" value="Fucose-specific lectin"/>
    <property type="match status" value="1"/>
</dbReference>
<feature type="region of interest" description="Disordered" evidence="1">
    <location>
        <begin position="105"/>
        <end position="158"/>
    </location>
</feature>
<evidence type="ECO:0000313" key="3">
    <source>
        <dbReference type="EMBL" id="KAF4508063.1"/>
    </source>
</evidence>
<dbReference type="Proteomes" id="UP000557566">
    <property type="component" value="Unassembled WGS sequence"/>
</dbReference>
<keyword evidence="2" id="KW-0472">Membrane</keyword>
<evidence type="ECO:0008006" key="5">
    <source>
        <dbReference type="Google" id="ProtNLM"/>
    </source>
</evidence>
<dbReference type="AlphaFoldDB" id="A0A8H4PPI7"/>
<accession>A0A8H4PPI7</accession>
<reference evidence="3 4" key="1">
    <citation type="journal article" date="2020" name="Genome Biol. Evol.">
        <title>A new high-quality draft genome assembly of the Chinese cordyceps Ophiocordyceps sinensis.</title>
        <authorList>
            <person name="Shu R."/>
            <person name="Zhang J."/>
            <person name="Meng Q."/>
            <person name="Zhang H."/>
            <person name="Zhou G."/>
            <person name="Li M."/>
            <person name="Wu P."/>
            <person name="Zhao Y."/>
            <person name="Chen C."/>
            <person name="Qin Q."/>
        </authorList>
    </citation>
    <scope>NUCLEOTIDE SEQUENCE [LARGE SCALE GENOMIC DNA]</scope>
    <source>
        <strain evidence="3 4">IOZ07</strain>
    </source>
</reference>
<keyword evidence="2" id="KW-0812">Transmembrane</keyword>
<evidence type="ECO:0000313" key="4">
    <source>
        <dbReference type="Proteomes" id="UP000557566"/>
    </source>
</evidence>
<name>A0A8H4PPI7_9HYPO</name>
<evidence type="ECO:0000256" key="2">
    <source>
        <dbReference type="SAM" id="Phobius"/>
    </source>
</evidence>
<gene>
    <name evidence="3" type="ORF">G6O67_004492</name>
</gene>